<dbReference type="HOGENOM" id="CLU_2196709_0_0_1"/>
<gene>
    <name evidence="1" type="ORF">CPSG_07990</name>
</gene>
<sequence length="108" mass="12203">MSCTELRTYIRLPPSVMNVTWREFWLVPQCAKSWGARSAEWSCDFSRGLSLADQRSLGGCCPIQISLFVYLHKLGCLLPVAGRRTARPPTNSVQCICTAYFWLGRVCL</sequence>
<name>E9DD28_COCPS</name>
<proteinExistence type="predicted"/>
<evidence type="ECO:0000313" key="1">
    <source>
        <dbReference type="EMBL" id="EFW15552.1"/>
    </source>
</evidence>
<keyword evidence="2" id="KW-1185">Reference proteome</keyword>
<protein>
    <submittedName>
        <fullName evidence="1">Uncharacterized protein</fullName>
    </submittedName>
</protein>
<dbReference type="AlphaFoldDB" id="E9DD28"/>
<evidence type="ECO:0000313" key="2">
    <source>
        <dbReference type="Proteomes" id="UP000002497"/>
    </source>
</evidence>
<accession>E9DD28</accession>
<reference evidence="2" key="2">
    <citation type="submission" date="2010-03" db="EMBL/GenBank/DDBJ databases">
        <title>The genome sequence of Coccidioides posadasii strain Silveira.</title>
        <authorList>
            <consortium name="The Broad Institute Genome Sequencing Center for Infectious Disease"/>
            <person name="Neafsey D."/>
            <person name="Orbach M."/>
            <person name="Henn M.R."/>
            <person name="Cole G.T."/>
            <person name="Galgiani J."/>
            <person name="Gardner M.J."/>
            <person name="Kirkland T.N."/>
            <person name="Taylor J.W."/>
            <person name="Young S.K."/>
            <person name="Zeng Q."/>
            <person name="Koehrsen M."/>
            <person name="Alvarado L."/>
            <person name="Berlin A."/>
            <person name="Borenstein D."/>
            <person name="Chapman S.B."/>
            <person name="Chen Z."/>
            <person name="Engels R."/>
            <person name="Freedman E."/>
            <person name="Gellesch M."/>
            <person name="Goldberg J."/>
            <person name="Griggs A."/>
            <person name="Gujja S."/>
            <person name="Heilman E."/>
            <person name="Heiman D."/>
            <person name="Howarth C."/>
            <person name="Jen D."/>
            <person name="Larson L."/>
            <person name="Mehta T."/>
            <person name="Neiman D."/>
            <person name="Park D."/>
            <person name="Pearson M."/>
            <person name="Richards J."/>
            <person name="Roberts A."/>
            <person name="Saif S."/>
            <person name="Shea T."/>
            <person name="Shenoy N."/>
            <person name="Sisk P."/>
            <person name="Stolte C."/>
            <person name="Sykes S."/>
            <person name="Walk T."/>
            <person name="White J."/>
            <person name="Yandava C."/>
            <person name="Haas B."/>
            <person name="Nusbaum C."/>
            <person name="Birren B."/>
        </authorList>
    </citation>
    <scope>NUCLEOTIDE SEQUENCE [LARGE SCALE GENOMIC DNA]</scope>
    <source>
        <strain evidence="2">RMSCC 757 / Silveira</strain>
    </source>
</reference>
<organism evidence="2">
    <name type="scientific">Coccidioides posadasii (strain RMSCC 757 / Silveira)</name>
    <name type="common">Valley fever fungus</name>
    <dbReference type="NCBI Taxonomy" id="443226"/>
    <lineage>
        <taxon>Eukaryota</taxon>
        <taxon>Fungi</taxon>
        <taxon>Dikarya</taxon>
        <taxon>Ascomycota</taxon>
        <taxon>Pezizomycotina</taxon>
        <taxon>Eurotiomycetes</taxon>
        <taxon>Eurotiomycetidae</taxon>
        <taxon>Onygenales</taxon>
        <taxon>Onygenaceae</taxon>
        <taxon>Coccidioides</taxon>
    </lineage>
</organism>
<dbReference type="EMBL" id="GL636500">
    <property type="protein sequence ID" value="EFW15552.1"/>
    <property type="molecule type" value="Genomic_DNA"/>
</dbReference>
<dbReference type="Proteomes" id="UP000002497">
    <property type="component" value="Unassembled WGS sequence"/>
</dbReference>
<dbReference type="VEuPathDB" id="FungiDB:CPSG_07990"/>
<reference evidence="2" key="1">
    <citation type="journal article" date="2010" name="Genome Res.">
        <title>Population genomic sequencing of Coccidioides fungi reveals recent hybridization and transposon control.</title>
        <authorList>
            <person name="Neafsey D.E."/>
            <person name="Barker B.M."/>
            <person name="Sharpton T.J."/>
            <person name="Stajich J.E."/>
            <person name="Park D.J."/>
            <person name="Whiston E."/>
            <person name="Hung C.-Y."/>
            <person name="McMahan C."/>
            <person name="White J."/>
            <person name="Sykes S."/>
            <person name="Heiman D."/>
            <person name="Young S."/>
            <person name="Zeng Q."/>
            <person name="Abouelleil A."/>
            <person name="Aftuck L."/>
            <person name="Bessette D."/>
            <person name="Brown A."/>
            <person name="FitzGerald M."/>
            <person name="Lui A."/>
            <person name="Macdonald J.P."/>
            <person name="Priest M."/>
            <person name="Orbach M.J."/>
            <person name="Galgiani J.N."/>
            <person name="Kirkland T.N."/>
            <person name="Cole G.T."/>
            <person name="Birren B.W."/>
            <person name="Henn M.R."/>
            <person name="Taylor J.W."/>
            <person name="Rounsley S.D."/>
        </authorList>
    </citation>
    <scope>NUCLEOTIDE SEQUENCE [LARGE SCALE GENOMIC DNA]</scope>
    <source>
        <strain evidence="2">RMSCC 757 / Silveira</strain>
    </source>
</reference>